<dbReference type="AlphaFoldDB" id="A0AAV2QBG6"/>
<dbReference type="FunFam" id="3.40.50.720:FF:000143">
    <property type="entry name" value="Fatty acyl-CoA reductase"/>
    <property type="match status" value="1"/>
</dbReference>
<evidence type="ECO:0000256" key="1">
    <source>
        <dbReference type="ARBA" id="ARBA00004141"/>
    </source>
</evidence>
<reference evidence="12 13" key="1">
    <citation type="submission" date="2024-05" db="EMBL/GenBank/DDBJ databases">
        <authorList>
            <person name="Wallberg A."/>
        </authorList>
    </citation>
    <scope>NUCLEOTIDE SEQUENCE [LARGE SCALE GENOMIC DNA]</scope>
</reference>
<dbReference type="PANTHER" id="PTHR11011">
    <property type="entry name" value="MALE STERILITY PROTEIN 2-RELATED"/>
    <property type="match status" value="1"/>
</dbReference>
<dbReference type="GO" id="GO:0102965">
    <property type="term" value="F:alcohol-forming long-chain fatty acyl-CoA reductase activity"/>
    <property type="evidence" value="ECO:0007669"/>
    <property type="project" value="UniProtKB-EC"/>
</dbReference>
<dbReference type="Gene3D" id="3.40.50.720">
    <property type="entry name" value="NAD(P)-binding Rossmann-like Domain"/>
    <property type="match status" value="1"/>
</dbReference>
<dbReference type="GO" id="GO:0005777">
    <property type="term" value="C:peroxisome"/>
    <property type="evidence" value="ECO:0007669"/>
    <property type="project" value="TreeGrafter"/>
</dbReference>
<evidence type="ECO:0000313" key="12">
    <source>
        <dbReference type="EMBL" id="CAL4079347.1"/>
    </source>
</evidence>
<keyword evidence="6 9" id="KW-0443">Lipid metabolism</keyword>
<dbReference type="SUPFAM" id="SSF51735">
    <property type="entry name" value="NAD(P)-binding Rossmann-fold domains"/>
    <property type="match status" value="1"/>
</dbReference>
<comment type="subcellular location">
    <subcellularLocation>
        <location evidence="1">Membrane</location>
        <topology evidence="1">Multi-pass membrane protein</topology>
    </subcellularLocation>
</comment>
<evidence type="ECO:0000259" key="10">
    <source>
        <dbReference type="Pfam" id="PF03015"/>
    </source>
</evidence>
<keyword evidence="4" id="KW-0812">Transmembrane</keyword>
<evidence type="ECO:0000256" key="3">
    <source>
        <dbReference type="ARBA" id="ARBA00022516"/>
    </source>
</evidence>
<keyword evidence="9" id="KW-0521">NADP</keyword>
<accession>A0AAV2QBG6</accession>
<dbReference type="GO" id="GO:0080019">
    <property type="term" value="F:alcohol-forming very long-chain fatty acyl-CoA reductase activity"/>
    <property type="evidence" value="ECO:0007669"/>
    <property type="project" value="InterPro"/>
</dbReference>
<organism evidence="12 13">
    <name type="scientific">Meganyctiphanes norvegica</name>
    <name type="common">Northern krill</name>
    <name type="synonym">Thysanopoda norvegica</name>
    <dbReference type="NCBI Taxonomy" id="48144"/>
    <lineage>
        <taxon>Eukaryota</taxon>
        <taxon>Metazoa</taxon>
        <taxon>Ecdysozoa</taxon>
        <taxon>Arthropoda</taxon>
        <taxon>Crustacea</taxon>
        <taxon>Multicrustacea</taxon>
        <taxon>Malacostraca</taxon>
        <taxon>Eumalacostraca</taxon>
        <taxon>Eucarida</taxon>
        <taxon>Euphausiacea</taxon>
        <taxon>Euphausiidae</taxon>
        <taxon>Meganyctiphanes</taxon>
    </lineage>
</organism>
<evidence type="ECO:0000256" key="9">
    <source>
        <dbReference type="RuleBase" id="RU363097"/>
    </source>
</evidence>
<evidence type="ECO:0000256" key="7">
    <source>
        <dbReference type="ARBA" id="ARBA00023136"/>
    </source>
</evidence>
<dbReference type="CDD" id="cd09071">
    <property type="entry name" value="FAR_C"/>
    <property type="match status" value="1"/>
</dbReference>
<protein>
    <recommendedName>
        <fullName evidence="9">Fatty acyl-CoA reductase</fullName>
        <ecNumber evidence="9">1.2.1.84</ecNumber>
    </recommendedName>
</protein>
<feature type="domain" description="Fatty acyl-CoA reductase C-terminal" evidence="10">
    <location>
        <begin position="365"/>
        <end position="456"/>
    </location>
</feature>
<dbReference type="InterPro" id="IPR036291">
    <property type="entry name" value="NAD(P)-bd_dom_sf"/>
</dbReference>
<dbReference type="InterPro" id="IPR013120">
    <property type="entry name" value="FAR_NAD-bd"/>
</dbReference>
<keyword evidence="9" id="KW-0560">Oxidoreductase</keyword>
<comment type="catalytic activity">
    <reaction evidence="8 9">
        <text>a long-chain fatty acyl-CoA + 2 NADPH + 2 H(+) = a long-chain primary fatty alcohol + 2 NADP(+) + CoA</text>
        <dbReference type="Rhea" id="RHEA:52716"/>
        <dbReference type="ChEBI" id="CHEBI:15378"/>
        <dbReference type="ChEBI" id="CHEBI:57287"/>
        <dbReference type="ChEBI" id="CHEBI:57783"/>
        <dbReference type="ChEBI" id="CHEBI:58349"/>
        <dbReference type="ChEBI" id="CHEBI:77396"/>
        <dbReference type="ChEBI" id="CHEBI:83139"/>
        <dbReference type="EC" id="1.2.1.84"/>
    </reaction>
</comment>
<evidence type="ECO:0000256" key="6">
    <source>
        <dbReference type="ARBA" id="ARBA00023098"/>
    </source>
</evidence>
<comment type="function">
    <text evidence="9">Catalyzes the reduction of fatty acyl-CoA to fatty alcohols.</text>
</comment>
<gene>
    <name evidence="12" type="ORF">MNOR_LOCUS10941</name>
</gene>
<evidence type="ECO:0000256" key="2">
    <source>
        <dbReference type="ARBA" id="ARBA00005928"/>
    </source>
</evidence>
<dbReference type="Pfam" id="PF07993">
    <property type="entry name" value="NAD_binding_4"/>
    <property type="match status" value="1"/>
</dbReference>
<dbReference type="CDD" id="cd05236">
    <property type="entry name" value="FAR-N_SDR_e"/>
    <property type="match status" value="1"/>
</dbReference>
<dbReference type="GO" id="GO:0035336">
    <property type="term" value="P:long-chain fatty-acyl-CoA metabolic process"/>
    <property type="evidence" value="ECO:0007669"/>
    <property type="project" value="TreeGrafter"/>
</dbReference>
<evidence type="ECO:0000256" key="4">
    <source>
        <dbReference type="ARBA" id="ARBA00022692"/>
    </source>
</evidence>
<keyword evidence="3 9" id="KW-0444">Lipid biosynthesis</keyword>
<evidence type="ECO:0000256" key="5">
    <source>
        <dbReference type="ARBA" id="ARBA00022989"/>
    </source>
</evidence>
<dbReference type="Proteomes" id="UP001497623">
    <property type="component" value="Unassembled WGS sequence"/>
</dbReference>
<comment type="similarity">
    <text evidence="2 9">Belongs to the fatty acyl-CoA reductase family.</text>
</comment>
<dbReference type="Pfam" id="PF03015">
    <property type="entry name" value="Sterile"/>
    <property type="match status" value="1"/>
</dbReference>
<dbReference type="PANTHER" id="PTHR11011:SF45">
    <property type="entry name" value="FATTY ACYL-COA REDUCTASE CG8306-RELATED"/>
    <property type="match status" value="1"/>
</dbReference>
<name>A0AAV2QBG6_MEGNR</name>
<dbReference type="GO" id="GO:0016020">
    <property type="term" value="C:membrane"/>
    <property type="evidence" value="ECO:0007669"/>
    <property type="project" value="UniProtKB-SubCell"/>
</dbReference>
<proteinExistence type="inferred from homology"/>
<sequence>MADIGIGSSEISEWYRNKTIFVTGGTGFMGKVLVEKLLRACNIRRIYLLVRPKKGVEIRQRLEDMLNLKMFDNVRTEQPEMLQKIVPVRGDITMEGLGLTDEDEARIAEETEVIFHAAATINFQEPLRVAVNMNMLGTKRVVALAHKMSNIKALVHVSTAYGNCHLTEIYEELYPAPIDPARLIQLTEWFDDEMLEAISPKLLAPRPNTYTYTKALAEHLLVNDSGTIPYSIVRPSIVCGAWREPMPGWVDNLFAFTGMLVGMSKGVLRSLYTKPGIALDFIPVDIAINLMITSAWNVDVQKFRTNGDQIYCCSTSSQRPLTSELVAEYLIHINRKYPLSSALWYPDGSAKYSKFPHQLHMFFVNIIPAYVIDGIFRVLGRKPFAVKLCNKMLKAIDALEYFMIRNWTFHNTNVRSLYDALSPVDKDVFNFDISQMDWKDYFETYQLGIKQYILDEPADSLPEAKKSMNRLYWLHCIVRLIMMYGAWCIVSSDTACVLYSSFFHGASHILSCAPVFVAAEDSGLLENPIQDL</sequence>
<keyword evidence="13" id="KW-1185">Reference proteome</keyword>
<evidence type="ECO:0000256" key="8">
    <source>
        <dbReference type="ARBA" id="ARBA00052530"/>
    </source>
</evidence>
<keyword evidence="5" id="KW-1133">Transmembrane helix</keyword>
<evidence type="ECO:0000259" key="11">
    <source>
        <dbReference type="Pfam" id="PF07993"/>
    </source>
</evidence>
<dbReference type="InterPro" id="IPR033640">
    <property type="entry name" value="FAR_C"/>
</dbReference>
<evidence type="ECO:0000313" key="13">
    <source>
        <dbReference type="Proteomes" id="UP001497623"/>
    </source>
</evidence>
<dbReference type="EC" id="1.2.1.84" evidence="9"/>
<dbReference type="EMBL" id="CAXKWB010005651">
    <property type="protein sequence ID" value="CAL4079347.1"/>
    <property type="molecule type" value="Genomic_DNA"/>
</dbReference>
<keyword evidence="7" id="KW-0472">Membrane</keyword>
<comment type="caution">
    <text evidence="12">The sequence shown here is derived from an EMBL/GenBank/DDBJ whole genome shotgun (WGS) entry which is preliminary data.</text>
</comment>
<feature type="domain" description="Thioester reductase (TE)" evidence="11">
    <location>
        <begin position="22"/>
        <end position="291"/>
    </location>
</feature>
<dbReference type="InterPro" id="IPR026055">
    <property type="entry name" value="FAR"/>
</dbReference>